<name>A0ABS2NYX8_9BACI</name>
<dbReference type="SUPFAM" id="SSF53474">
    <property type="entry name" value="alpha/beta-Hydrolases"/>
    <property type="match status" value="1"/>
</dbReference>
<evidence type="ECO:0000313" key="1">
    <source>
        <dbReference type="EMBL" id="MBM7619688.1"/>
    </source>
</evidence>
<comment type="caution">
    <text evidence="1">The sequence shown here is derived from an EMBL/GenBank/DDBJ whole genome shotgun (WGS) entry which is preliminary data.</text>
</comment>
<protein>
    <submittedName>
        <fullName evidence="1">Alpha/beta superfamily hydrolase</fullName>
    </submittedName>
</protein>
<keyword evidence="2" id="KW-1185">Reference proteome</keyword>
<dbReference type="EMBL" id="JAFBED010000003">
    <property type="protein sequence ID" value="MBM7619688.1"/>
    <property type="molecule type" value="Genomic_DNA"/>
</dbReference>
<dbReference type="InterPro" id="IPR050583">
    <property type="entry name" value="Mycobacterial_A85_antigen"/>
</dbReference>
<dbReference type="Gene3D" id="3.40.50.1820">
    <property type="entry name" value="alpha/beta hydrolase"/>
    <property type="match status" value="1"/>
</dbReference>
<dbReference type="InterPro" id="IPR000801">
    <property type="entry name" value="Esterase-like"/>
</dbReference>
<dbReference type="GO" id="GO:0016787">
    <property type="term" value="F:hydrolase activity"/>
    <property type="evidence" value="ECO:0007669"/>
    <property type="project" value="UniProtKB-KW"/>
</dbReference>
<dbReference type="PANTHER" id="PTHR48098">
    <property type="entry name" value="ENTEROCHELIN ESTERASE-RELATED"/>
    <property type="match status" value="1"/>
</dbReference>
<proteinExistence type="predicted"/>
<reference evidence="1 2" key="1">
    <citation type="submission" date="2021-01" db="EMBL/GenBank/DDBJ databases">
        <title>Genomic Encyclopedia of Type Strains, Phase IV (KMG-IV): sequencing the most valuable type-strain genomes for metagenomic binning, comparative biology and taxonomic classification.</title>
        <authorList>
            <person name="Goeker M."/>
        </authorList>
    </citation>
    <scope>NUCLEOTIDE SEQUENCE [LARGE SCALE GENOMIC DNA]</scope>
    <source>
        <strain evidence="1 2">DSM 25879</strain>
    </source>
</reference>
<sequence length="256" mass="28959">MIEKFPIYIPSLKNERLVRVHLPEDYSVHVEKKYPVLYMHDGQNVFHDKGAIGGVSLGLEEYLNKNKLDVILVAIDQVSAERLNEYCPWENGPFNKELRGNELYGGKGKKYIDFIVNELKPLIDSKYRTISDHTSIAGISLGGLISTYAVCMYPQVFQHIILLSPSFLANQEEMENLIKQSDLSPIKSLYLDFGAIEAGKGTPINTAFVASNQTIYNLLKEKIANARLKIIDDGEHNYKSFKKRRAELFAPIFSGT</sequence>
<dbReference type="PANTHER" id="PTHR48098:SF6">
    <property type="entry name" value="FERRI-BACILLIBACTIN ESTERASE BESA"/>
    <property type="match status" value="1"/>
</dbReference>
<dbReference type="Proteomes" id="UP000737402">
    <property type="component" value="Unassembled WGS sequence"/>
</dbReference>
<organism evidence="1 2">
    <name type="scientific">Sutcliffiella tianshenii</name>
    <dbReference type="NCBI Taxonomy" id="1463404"/>
    <lineage>
        <taxon>Bacteria</taxon>
        <taxon>Bacillati</taxon>
        <taxon>Bacillota</taxon>
        <taxon>Bacilli</taxon>
        <taxon>Bacillales</taxon>
        <taxon>Bacillaceae</taxon>
        <taxon>Sutcliffiella</taxon>
    </lineage>
</organism>
<dbReference type="RefSeq" id="WP_204414876.1">
    <property type="nucleotide sequence ID" value="NZ_JAFBED010000003.1"/>
</dbReference>
<dbReference type="InterPro" id="IPR029058">
    <property type="entry name" value="AB_hydrolase_fold"/>
</dbReference>
<gene>
    <name evidence="1" type="ORF">JOC95_001540</name>
</gene>
<evidence type="ECO:0000313" key="2">
    <source>
        <dbReference type="Proteomes" id="UP000737402"/>
    </source>
</evidence>
<keyword evidence="1" id="KW-0378">Hydrolase</keyword>
<accession>A0ABS2NYX8</accession>
<dbReference type="Pfam" id="PF00756">
    <property type="entry name" value="Esterase"/>
    <property type="match status" value="1"/>
</dbReference>